<dbReference type="GO" id="GO:0016020">
    <property type="term" value="C:membrane"/>
    <property type="evidence" value="ECO:0007669"/>
    <property type="project" value="UniProtKB-SubCell"/>
</dbReference>
<feature type="transmembrane region" description="Helical" evidence="8">
    <location>
        <begin position="307"/>
        <end position="327"/>
    </location>
</feature>
<feature type="chain" id="PRO_5042030603" description="Cytochrome b561 domain-containing protein" evidence="9">
    <location>
        <begin position="18"/>
        <end position="500"/>
    </location>
</feature>
<dbReference type="Gene3D" id="2.60.40.1210">
    <property type="entry name" value="Cellobiose dehydrogenase, cytochrome domain"/>
    <property type="match status" value="1"/>
</dbReference>
<evidence type="ECO:0000256" key="7">
    <source>
        <dbReference type="SAM" id="MobiDB-lite"/>
    </source>
</evidence>
<dbReference type="CDD" id="cd09630">
    <property type="entry name" value="CDH_like_cytochrome"/>
    <property type="match status" value="1"/>
</dbReference>
<evidence type="ECO:0000256" key="6">
    <source>
        <dbReference type="ARBA" id="ARBA00023136"/>
    </source>
</evidence>
<evidence type="ECO:0000256" key="2">
    <source>
        <dbReference type="ARBA" id="ARBA00022448"/>
    </source>
</evidence>
<dbReference type="InterPro" id="IPR015920">
    <property type="entry name" value="Cellobiose_DH-like_cyt"/>
</dbReference>
<name>A0AAE0I8G9_9PEZI</name>
<dbReference type="Gene3D" id="1.20.120.1770">
    <property type="match status" value="1"/>
</dbReference>
<evidence type="ECO:0000256" key="8">
    <source>
        <dbReference type="SAM" id="Phobius"/>
    </source>
</evidence>
<feature type="region of interest" description="Disordered" evidence="7">
    <location>
        <begin position="138"/>
        <end position="157"/>
    </location>
</feature>
<dbReference type="InterPro" id="IPR006593">
    <property type="entry name" value="Cyt_b561/ferric_Rdtase_TM"/>
</dbReference>
<dbReference type="Pfam" id="PF03188">
    <property type="entry name" value="Cytochrom_B561"/>
    <property type="match status" value="1"/>
</dbReference>
<evidence type="ECO:0000313" key="11">
    <source>
        <dbReference type="EMBL" id="KAK3320411.1"/>
    </source>
</evidence>
<dbReference type="CDD" id="cd08760">
    <property type="entry name" value="Cyt_b561_FRRS1_like"/>
    <property type="match status" value="1"/>
</dbReference>
<dbReference type="PANTHER" id="PTHR47797:SF3">
    <property type="entry name" value="CYTOCHROME B561 DOMAIN-CONTAINING PROTEIN"/>
    <property type="match status" value="1"/>
</dbReference>
<keyword evidence="6 8" id="KW-0472">Membrane</keyword>
<evidence type="ECO:0000256" key="3">
    <source>
        <dbReference type="ARBA" id="ARBA00022692"/>
    </source>
</evidence>
<feature type="transmembrane region" description="Helical" evidence="8">
    <location>
        <begin position="273"/>
        <end position="295"/>
    </location>
</feature>
<feature type="region of interest" description="Disordered" evidence="7">
    <location>
        <begin position="467"/>
        <end position="486"/>
    </location>
</feature>
<dbReference type="Pfam" id="PF16010">
    <property type="entry name" value="CDH-cyt"/>
    <property type="match status" value="1"/>
</dbReference>
<feature type="transmembrane region" description="Helical" evidence="8">
    <location>
        <begin position="404"/>
        <end position="425"/>
    </location>
</feature>
<keyword evidence="3 8" id="KW-0812">Transmembrane</keyword>
<dbReference type="PANTHER" id="PTHR47797">
    <property type="entry name" value="DEHYDROGENASE, PUTATIVE (AFU_ORTHOLOGUE AFUA_8G05805)-RELATED"/>
    <property type="match status" value="1"/>
</dbReference>
<feature type="transmembrane region" description="Helical" evidence="8">
    <location>
        <begin position="377"/>
        <end position="398"/>
    </location>
</feature>
<feature type="signal peptide" evidence="9">
    <location>
        <begin position="1"/>
        <end position="17"/>
    </location>
</feature>
<dbReference type="SMART" id="SM00664">
    <property type="entry name" value="DoH"/>
    <property type="match status" value="1"/>
</dbReference>
<keyword evidence="2" id="KW-0813">Transport</keyword>
<dbReference type="Proteomes" id="UP001286456">
    <property type="component" value="Unassembled WGS sequence"/>
</dbReference>
<gene>
    <name evidence="11" type="ORF">B0T19DRAFT_477690</name>
</gene>
<comment type="subcellular location">
    <subcellularLocation>
        <location evidence="1">Membrane</location>
    </subcellularLocation>
</comment>
<dbReference type="InterPro" id="IPR005018">
    <property type="entry name" value="DOMON_domain"/>
</dbReference>
<keyword evidence="9" id="KW-0732">Signal</keyword>
<dbReference type="EMBL" id="JAUEPO010000005">
    <property type="protein sequence ID" value="KAK3320411.1"/>
    <property type="molecule type" value="Genomic_DNA"/>
</dbReference>
<reference evidence="11" key="1">
    <citation type="journal article" date="2023" name="Mol. Phylogenet. Evol.">
        <title>Genome-scale phylogeny and comparative genomics of the fungal order Sordariales.</title>
        <authorList>
            <person name="Hensen N."/>
            <person name="Bonometti L."/>
            <person name="Westerberg I."/>
            <person name="Brannstrom I.O."/>
            <person name="Guillou S."/>
            <person name="Cros-Aarteil S."/>
            <person name="Calhoun S."/>
            <person name="Haridas S."/>
            <person name="Kuo A."/>
            <person name="Mondo S."/>
            <person name="Pangilinan J."/>
            <person name="Riley R."/>
            <person name="LaButti K."/>
            <person name="Andreopoulos B."/>
            <person name="Lipzen A."/>
            <person name="Chen C."/>
            <person name="Yan M."/>
            <person name="Daum C."/>
            <person name="Ng V."/>
            <person name="Clum A."/>
            <person name="Steindorff A."/>
            <person name="Ohm R.A."/>
            <person name="Martin F."/>
            <person name="Silar P."/>
            <person name="Natvig D.O."/>
            <person name="Lalanne C."/>
            <person name="Gautier V."/>
            <person name="Ament-Velasquez S.L."/>
            <person name="Kruys A."/>
            <person name="Hutchinson M.I."/>
            <person name="Powell A.J."/>
            <person name="Barry K."/>
            <person name="Miller A.N."/>
            <person name="Grigoriev I.V."/>
            <person name="Debuchy R."/>
            <person name="Gladieux P."/>
            <person name="Hiltunen Thoren M."/>
            <person name="Johannesson H."/>
        </authorList>
    </citation>
    <scope>NUCLEOTIDE SEQUENCE</scope>
    <source>
        <strain evidence="11">SMH4131-1</strain>
    </source>
</reference>
<evidence type="ECO:0000313" key="12">
    <source>
        <dbReference type="Proteomes" id="UP001286456"/>
    </source>
</evidence>
<evidence type="ECO:0000256" key="4">
    <source>
        <dbReference type="ARBA" id="ARBA00022982"/>
    </source>
</evidence>
<organism evidence="11 12">
    <name type="scientific">Cercophora scortea</name>
    <dbReference type="NCBI Taxonomy" id="314031"/>
    <lineage>
        <taxon>Eukaryota</taxon>
        <taxon>Fungi</taxon>
        <taxon>Dikarya</taxon>
        <taxon>Ascomycota</taxon>
        <taxon>Pezizomycotina</taxon>
        <taxon>Sordariomycetes</taxon>
        <taxon>Sordariomycetidae</taxon>
        <taxon>Sordariales</taxon>
        <taxon>Lasiosphaeriaceae</taxon>
        <taxon>Cercophora</taxon>
    </lineage>
</organism>
<evidence type="ECO:0000256" key="5">
    <source>
        <dbReference type="ARBA" id="ARBA00022989"/>
    </source>
</evidence>
<protein>
    <recommendedName>
        <fullName evidence="10">Cytochrome b561 domain-containing protein</fullName>
    </recommendedName>
</protein>
<accession>A0AAE0I8G9</accession>
<evidence type="ECO:0000256" key="1">
    <source>
        <dbReference type="ARBA" id="ARBA00004370"/>
    </source>
</evidence>
<keyword evidence="5 8" id="KW-1133">Transmembrane helix</keyword>
<proteinExistence type="predicted"/>
<dbReference type="SUPFAM" id="SSF49344">
    <property type="entry name" value="CBD9-like"/>
    <property type="match status" value="1"/>
</dbReference>
<evidence type="ECO:0000259" key="10">
    <source>
        <dbReference type="PROSITE" id="PS50939"/>
    </source>
</evidence>
<keyword evidence="4" id="KW-0249">Electron transport</keyword>
<dbReference type="AlphaFoldDB" id="A0AAE0I8G9"/>
<comment type="caution">
    <text evidence="11">The sequence shown here is derived from an EMBL/GenBank/DDBJ whole genome shotgun (WGS) entry which is preliminary data.</text>
</comment>
<feature type="transmembrane region" description="Helical" evidence="8">
    <location>
        <begin position="339"/>
        <end position="356"/>
    </location>
</feature>
<evidence type="ECO:0000256" key="9">
    <source>
        <dbReference type="SAM" id="SignalP"/>
    </source>
</evidence>
<reference evidence="11" key="2">
    <citation type="submission" date="2023-06" db="EMBL/GenBank/DDBJ databases">
        <authorList>
            <consortium name="Lawrence Berkeley National Laboratory"/>
            <person name="Haridas S."/>
            <person name="Hensen N."/>
            <person name="Bonometti L."/>
            <person name="Westerberg I."/>
            <person name="Brannstrom I.O."/>
            <person name="Guillou S."/>
            <person name="Cros-Aarteil S."/>
            <person name="Calhoun S."/>
            <person name="Kuo A."/>
            <person name="Mondo S."/>
            <person name="Pangilinan J."/>
            <person name="Riley R."/>
            <person name="Labutti K."/>
            <person name="Andreopoulos B."/>
            <person name="Lipzen A."/>
            <person name="Chen C."/>
            <person name="Yanf M."/>
            <person name="Daum C."/>
            <person name="Ng V."/>
            <person name="Clum A."/>
            <person name="Steindorff A."/>
            <person name="Ohm R."/>
            <person name="Martin F."/>
            <person name="Silar P."/>
            <person name="Natvig D."/>
            <person name="Lalanne C."/>
            <person name="Gautier V."/>
            <person name="Ament-Velasquez S.L."/>
            <person name="Kruys A."/>
            <person name="Hutchinson M.I."/>
            <person name="Powell A.J."/>
            <person name="Barry K."/>
            <person name="Miller A.N."/>
            <person name="Grigoriev I.V."/>
            <person name="Debuchy R."/>
            <person name="Gladieux P."/>
            <person name="Thoren M.H."/>
            <person name="Johannesson H."/>
        </authorList>
    </citation>
    <scope>NUCLEOTIDE SEQUENCE</scope>
    <source>
        <strain evidence="11">SMH4131-1</strain>
    </source>
</reference>
<dbReference type="PROSITE" id="PS50939">
    <property type="entry name" value="CYTOCHROME_B561"/>
    <property type="match status" value="1"/>
</dbReference>
<keyword evidence="12" id="KW-1185">Reference proteome</keyword>
<dbReference type="SMART" id="SM00665">
    <property type="entry name" value="B561"/>
    <property type="match status" value="1"/>
</dbReference>
<feature type="domain" description="Cytochrome b561" evidence="10">
    <location>
        <begin position="226"/>
        <end position="428"/>
    </location>
</feature>
<sequence length="500" mass="53235">MARIHLLLFSLLTLALAEPVQYCRFGHRDGAVDFCMGLTTAQNTSTSAHDVYLHLTVSRSSALGWTAVGTGPTMAGALMFIVYGDPSMAATTNPTVSIRTADGHHQPQPLNASTPTGGAALHILHAKWQPVDLVAGSALTPRHDDDHDPPAPAPGAPATHVADILVACYACGRWPGSPLSPTSSSQPWIWAWNDHQRLSSYAPDAHLTMHAHHASSGGYGTFYVDMARSLSADTVPVPTLQPGVAQLGTSDRPIGAWGLLASLKEKPLVKAHALFMSAAFVVLFPLGVVLMRIPAKGKGASPFRRHWVVQVVALVLTWAGVAVGVVMTHGRMPRTVHQWMGVGIAVALGLQAVLGWRHHVVFLRIRRRTWVSVAHVWLGRGALVFGWVNVVMGMVLSGHGRLDLGVVGVVVVGEAVVVAGCVWWAQRKRRAAEGGEGEGEAHALMPRDEGGRDYFALEMSDDEVDLDSDADEVDDGKLGRELGNGGFAPRASVDGGVVKK</sequence>